<dbReference type="InterPro" id="IPR011006">
    <property type="entry name" value="CheY-like_superfamily"/>
</dbReference>
<dbReference type="RefSeq" id="WP_015192281.1">
    <property type="nucleotide sequence ID" value="NC_019748.1"/>
</dbReference>
<dbReference type="AlphaFoldDB" id="K9XQ20"/>
<dbReference type="CDD" id="cd17557">
    <property type="entry name" value="REC_Rcp-like"/>
    <property type="match status" value="1"/>
</dbReference>
<dbReference type="SMART" id="SM00448">
    <property type="entry name" value="REC"/>
    <property type="match status" value="1"/>
</dbReference>
<proteinExistence type="predicted"/>
<protein>
    <submittedName>
        <fullName evidence="3">Response regulator receiver protein</fullName>
    </submittedName>
</protein>
<dbReference type="Gene3D" id="3.40.50.2300">
    <property type="match status" value="1"/>
</dbReference>
<dbReference type="PROSITE" id="PS50110">
    <property type="entry name" value="RESPONSE_REGULATORY"/>
    <property type="match status" value="1"/>
</dbReference>
<dbReference type="KEGG" id="scs:Sta7437_1028"/>
<accession>K9XQ20</accession>
<organism evidence="3 4">
    <name type="scientific">Stanieria cyanosphaera (strain ATCC 29371 / PCC 7437)</name>
    <dbReference type="NCBI Taxonomy" id="111780"/>
    <lineage>
        <taxon>Bacteria</taxon>
        <taxon>Bacillati</taxon>
        <taxon>Cyanobacteriota</taxon>
        <taxon>Cyanophyceae</taxon>
        <taxon>Pleurocapsales</taxon>
        <taxon>Dermocarpellaceae</taxon>
        <taxon>Stanieria</taxon>
    </lineage>
</organism>
<name>K9XQ20_STAC7</name>
<dbReference type="InterPro" id="IPR052893">
    <property type="entry name" value="TCS_response_regulator"/>
</dbReference>
<keyword evidence="1" id="KW-0597">Phosphoprotein</keyword>
<dbReference type="Pfam" id="PF00072">
    <property type="entry name" value="Response_reg"/>
    <property type="match status" value="1"/>
</dbReference>
<dbReference type="PANTHER" id="PTHR44520">
    <property type="entry name" value="RESPONSE REGULATOR RCP1-RELATED"/>
    <property type="match status" value="1"/>
</dbReference>
<dbReference type="OrthoDB" id="9793918at2"/>
<dbReference type="eggNOG" id="COG0784">
    <property type="taxonomic scope" value="Bacteria"/>
</dbReference>
<dbReference type="HOGENOM" id="CLU_000445_69_17_3"/>
<dbReference type="GO" id="GO:0000160">
    <property type="term" value="P:phosphorelay signal transduction system"/>
    <property type="evidence" value="ECO:0007669"/>
    <property type="project" value="InterPro"/>
</dbReference>
<feature type="domain" description="Response regulatory" evidence="2">
    <location>
        <begin position="5"/>
        <end position="133"/>
    </location>
</feature>
<gene>
    <name evidence="3" type="ordered locus">Sta7437_1028</name>
</gene>
<dbReference type="SUPFAM" id="SSF52172">
    <property type="entry name" value="CheY-like"/>
    <property type="match status" value="1"/>
</dbReference>
<evidence type="ECO:0000259" key="2">
    <source>
        <dbReference type="PROSITE" id="PS50110"/>
    </source>
</evidence>
<feature type="modified residue" description="4-aspartylphosphate" evidence="1">
    <location>
        <position position="66"/>
    </location>
</feature>
<evidence type="ECO:0000256" key="1">
    <source>
        <dbReference type="PROSITE-ProRule" id="PRU00169"/>
    </source>
</evidence>
<sequence>MSSNTILLVEDNRDYQELIRLAFNESEIEHNLVIVSDGIIALEYLFGTGSFRDRDLNIMPDLVLLDLNLPQLNGLEILQRIRANPITRLLPVTIISSSLEPEDIINGYVYGCNSYIHKPVDFTMLKNFVKEITYYWLIINQAPPYFGALNE</sequence>
<dbReference type="InterPro" id="IPR001789">
    <property type="entry name" value="Sig_transdc_resp-reg_receiver"/>
</dbReference>
<reference evidence="4" key="1">
    <citation type="journal article" date="2013" name="Proc. Natl. Acad. Sci. U.S.A.">
        <title>Improving the coverage of the cyanobacterial phylum using diversity-driven genome sequencing.</title>
        <authorList>
            <person name="Shih P.M."/>
            <person name="Wu D."/>
            <person name="Latifi A."/>
            <person name="Axen S.D."/>
            <person name="Fewer D.P."/>
            <person name="Talla E."/>
            <person name="Calteau A."/>
            <person name="Cai F."/>
            <person name="Tandeau de Marsac N."/>
            <person name="Rippka R."/>
            <person name="Herdman M."/>
            <person name="Sivonen K."/>
            <person name="Coursin T."/>
            <person name="Laurent T."/>
            <person name="Goodwin L."/>
            <person name="Nolan M."/>
            <person name="Davenport K.W."/>
            <person name="Han C.S."/>
            <person name="Rubin E.M."/>
            <person name="Eisen J.A."/>
            <person name="Woyke T."/>
            <person name="Gugger M."/>
            <person name="Kerfeld C.A."/>
        </authorList>
    </citation>
    <scope>NUCLEOTIDE SEQUENCE [LARGE SCALE GENOMIC DNA]</scope>
    <source>
        <strain evidence="4">ATCC 29371 / PCC 7437</strain>
    </source>
</reference>
<evidence type="ECO:0000313" key="3">
    <source>
        <dbReference type="EMBL" id="AFZ34608.1"/>
    </source>
</evidence>
<dbReference type="Proteomes" id="UP000010473">
    <property type="component" value="Chromosome"/>
</dbReference>
<evidence type="ECO:0000313" key="4">
    <source>
        <dbReference type="Proteomes" id="UP000010473"/>
    </source>
</evidence>
<dbReference type="EMBL" id="CP003653">
    <property type="protein sequence ID" value="AFZ34608.1"/>
    <property type="molecule type" value="Genomic_DNA"/>
</dbReference>
<dbReference type="PANTHER" id="PTHR44520:SF1">
    <property type="entry name" value="TWO-COMPONENT SYSTEM REGULATORY PROTEIN"/>
    <property type="match status" value="1"/>
</dbReference>
<dbReference type="STRING" id="111780.Sta7437_1028"/>
<keyword evidence="4" id="KW-1185">Reference proteome</keyword>